<protein>
    <submittedName>
        <fullName evidence="2">Primase C-terminal domain-containing protein</fullName>
    </submittedName>
</protein>
<accession>A0ABW1L4Q0</accession>
<gene>
    <name evidence="2" type="ORF">ACFPYN_05750</name>
</gene>
<name>A0ABW1L4Q0_9BACL</name>
<dbReference type="Proteomes" id="UP001596170">
    <property type="component" value="Unassembled WGS sequence"/>
</dbReference>
<proteinExistence type="predicted"/>
<evidence type="ECO:0000313" key="2">
    <source>
        <dbReference type="EMBL" id="MFC6038956.1"/>
    </source>
</evidence>
<evidence type="ECO:0000259" key="1">
    <source>
        <dbReference type="SMART" id="SM00942"/>
    </source>
</evidence>
<comment type="caution">
    <text evidence="2">The sequence shown here is derived from an EMBL/GenBank/DDBJ whole genome shotgun (WGS) entry which is preliminary data.</text>
</comment>
<sequence length="503" mass="57349">MEDLKSLFDLVLHDGLTEFKKIGSRASLSKQSIVIRESTLNKKGSIFVTRSKEDLHTSSGVKGYILTSKESVVEDSNQLSHWTPNVFNYGTYTNQSRNYIKGHVETNLQQINTFVVDIDSKKQPYTEILTAALDQSIGAPTLILETPKGFQAYFVLDKPLFISSKNDFRGLKVAKRISENIKRSLAKVLQGVDLSCNDFGFFRIPKEDNVRWFSKEMTFDFGHLIEWSRRQDDSHGRGLFVVHEHKTLQDVTQQAWFQELLAAKHVRGNQGQIGRDNLLFTLALACYSAGKEEDETYNLLDEMNSSLHAPLKHSEVRKIIKSAYKGRFKGAHSTYIQQLLEEWGSGKPITIQSNPNGWHKFKKARKDRKRSHYEEWETDILAYIAQQTNISNPITWATQRQICEEINISRSTFNEVVRKSSKIMMKTEGKGCKAQTGLTSVAVLLQCALAFNQAHRATYTAAIRLMMQEYENTQAIESLDYIVQNIENAVIPRIDSLFTLNTS</sequence>
<dbReference type="RefSeq" id="WP_377733054.1">
    <property type="nucleotide sequence ID" value="NZ_JBHSRI010000005.1"/>
</dbReference>
<dbReference type="Pfam" id="PF08708">
    <property type="entry name" value="PriCT_1"/>
    <property type="match status" value="1"/>
</dbReference>
<evidence type="ECO:0000313" key="3">
    <source>
        <dbReference type="Proteomes" id="UP001596170"/>
    </source>
</evidence>
<dbReference type="SMART" id="SM00942">
    <property type="entry name" value="PriCT_1"/>
    <property type="match status" value="1"/>
</dbReference>
<organism evidence="2 3">
    <name type="scientific">Paenisporosarcina macmurdoensis</name>
    <dbReference type="NCBI Taxonomy" id="212659"/>
    <lineage>
        <taxon>Bacteria</taxon>
        <taxon>Bacillati</taxon>
        <taxon>Bacillota</taxon>
        <taxon>Bacilli</taxon>
        <taxon>Bacillales</taxon>
        <taxon>Caryophanaceae</taxon>
        <taxon>Paenisporosarcina</taxon>
    </lineage>
</organism>
<dbReference type="EMBL" id="JBHSRI010000005">
    <property type="protein sequence ID" value="MFC6038956.1"/>
    <property type="molecule type" value="Genomic_DNA"/>
</dbReference>
<feature type="domain" description="Primase C-terminal 1" evidence="1">
    <location>
        <begin position="264"/>
        <end position="329"/>
    </location>
</feature>
<keyword evidence="3" id="KW-1185">Reference proteome</keyword>
<dbReference type="InterPro" id="IPR014820">
    <property type="entry name" value="PriCT_1"/>
</dbReference>
<reference evidence="3" key="1">
    <citation type="journal article" date="2019" name="Int. J. Syst. Evol. Microbiol.">
        <title>The Global Catalogue of Microorganisms (GCM) 10K type strain sequencing project: providing services to taxonomists for standard genome sequencing and annotation.</title>
        <authorList>
            <consortium name="The Broad Institute Genomics Platform"/>
            <consortium name="The Broad Institute Genome Sequencing Center for Infectious Disease"/>
            <person name="Wu L."/>
            <person name="Ma J."/>
        </authorList>
    </citation>
    <scope>NUCLEOTIDE SEQUENCE [LARGE SCALE GENOMIC DNA]</scope>
    <source>
        <strain evidence="3">CCUG 54527</strain>
    </source>
</reference>